<dbReference type="SUPFAM" id="SSF52518">
    <property type="entry name" value="Thiamin diphosphate-binding fold (THDP-binding)"/>
    <property type="match status" value="2"/>
</dbReference>
<evidence type="ECO:0000256" key="3">
    <source>
        <dbReference type="RuleBase" id="RU362132"/>
    </source>
</evidence>
<reference evidence="7" key="1">
    <citation type="submission" date="2015-10" db="EMBL/GenBank/DDBJ databases">
        <authorList>
            <person name="Gilbert D.G."/>
        </authorList>
    </citation>
    <scope>NUCLEOTIDE SEQUENCE</scope>
    <source>
        <strain evidence="7">Phyl III-seqv23</strain>
    </source>
</reference>
<dbReference type="NCBIfam" id="TIGR04377">
    <property type="entry name" value="myo_inos_iolD"/>
    <property type="match status" value="1"/>
</dbReference>
<dbReference type="GO" id="GO:0005948">
    <property type="term" value="C:acetolactate synthase complex"/>
    <property type="evidence" value="ECO:0007669"/>
    <property type="project" value="TreeGrafter"/>
</dbReference>
<dbReference type="InterPro" id="IPR000399">
    <property type="entry name" value="TPP-bd_CS"/>
</dbReference>
<evidence type="ECO:0000259" key="5">
    <source>
        <dbReference type="Pfam" id="PF02775"/>
    </source>
</evidence>
<dbReference type="CDD" id="cd07035">
    <property type="entry name" value="TPP_PYR_POX_like"/>
    <property type="match status" value="1"/>
</dbReference>
<comment type="similarity">
    <text evidence="1 3">Belongs to the TPP enzyme family.</text>
</comment>
<dbReference type="AlphaFoldDB" id="A0A0S4TS09"/>
<dbReference type="GO" id="GO:0030976">
    <property type="term" value="F:thiamine pyrophosphate binding"/>
    <property type="evidence" value="ECO:0007669"/>
    <property type="project" value="InterPro"/>
</dbReference>
<dbReference type="PATRIC" id="fig|305.106.peg.494"/>
<dbReference type="EMBL" id="LN899819">
    <property type="protein sequence ID" value="CUV12513.1"/>
    <property type="molecule type" value="Genomic_DNA"/>
</dbReference>
<dbReference type="InterPro" id="IPR045229">
    <property type="entry name" value="TPP_enz"/>
</dbReference>
<feature type="domain" description="Thiamine pyrophosphate enzyme TPP-binding" evidence="5">
    <location>
        <begin position="428"/>
        <end position="582"/>
    </location>
</feature>
<feature type="domain" description="Thiamine pyrophosphate enzyme central" evidence="4">
    <location>
        <begin position="226"/>
        <end position="356"/>
    </location>
</feature>
<feature type="domain" description="Thiamine pyrophosphate enzyme N-terminal TPP-binding" evidence="6">
    <location>
        <begin position="41"/>
        <end position="136"/>
    </location>
</feature>
<dbReference type="GO" id="GO:0009099">
    <property type="term" value="P:L-valine biosynthetic process"/>
    <property type="evidence" value="ECO:0007669"/>
    <property type="project" value="TreeGrafter"/>
</dbReference>
<dbReference type="Gene3D" id="3.40.50.970">
    <property type="match status" value="2"/>
</dbReference>
<dbReference type="GO" id="GO:0050660">
    <property type="term" value="F:flavin adenine dinucleotide binding"/>
    <property type="evidence" value="ECO:0007669"/>
    <property type="project" value="TreeGrafter"/>
</dbReference>
<dbReference type="Pfam" id="PF02775">
    <property type="entry name" value="TPP_enzyme_C"/>
    <property type="match status" value="1"/>
</dbReference>
<dbReference type="PANTHER" id="PTHR18968:SF9">
    <property type="entry name" value="3D-(3,5_4)-TRIHYDROXYCYCLOHEXANE-1,2-DIONE HYDROLASE"/>
    <property type="match status" value="1"/>
</dbReference>
<dbReference type="InterPro" id="IPR012001">
    <property type="entry name" value="Thiamin_PyroP_enz_TPP-bd_dom"/>
</dbReference>
<proteinExistence type="inferred from homology"/>
<keyword evidence="2 3" id="KW-0786">Thiamine pyrophosphate</keyword>
<dbReference type="GO" id="GO:0009097">
    <property type="term" value="P:isoleucine biosynthetic process"/>
    <property type="evidence" value="ECO:0007669"/>
    <property type="project" value="TreeGrafter"/>
</dbReference>
<dbReference type="PROSITE" id="PS00187">
    <property type="entry name" value="TPP_ENZYMES"/>
    <property type="match status" value="1"/>
</dbReference>
<accession>A0A0S4TS09</accession>
<keyword evidence="7" id="KW-0378">Hydrolase</keyword>
<dbReference type="InterPro" id="IPR030817">
    <property type="entry name" value="Myo_inos_IolD"/>
</dbReference>
<dbReference type="InterPro" id="IPR012000">
    <property type="entry name" value="Thiamin_PyroP_enz_cen_dom"/>
</dbReference>
<dbReference type="GO" id="GO:0019310">
    <property type="term" value="P:inositol catabolic process"/>
    <property type="evidence" value="ECO:0007669"/>
    <property type="project" value="InterPro"/>
</dbReference>
<evidence type="ECO:0000313" key="7">
    <source>
        <dbReference type="EMBL" id="CUV12513.1"/>
    </source>
</evidence>
<dbReference type="PANTHER" id="PTHR18968">
    <property type="entry name" value="THIAMINE PYROPHOSPHATE ENZYMES"/>
    <property type="match status" value="1"/>
</dbReference>
<evidence type="ECO:0000256" key="1">
    <source>
        <dbReference type="ARBA" id="ARBA00007812"/>
    </source>
</evidence>
<dbReference type="Pfam" id="PF02776">
    <property type="entry name" value="TPP_enzyme_N"/>
    <property type="match status" value="1"/>
</dbReference>
<dbReference type="GO" id="GO:0003984">
    <property type="term" value="F:acetolactate synthase activity"/>
    <property type="evidence" value="ECO:0007669"/>
    <property type="project" value="TreeGrafter"/>
</dbReference>
<protein>
    <submittedName>
        <fullName evidence="7">3D-(3,5/4)-trihydroxycyclohexane-1,2-dione hydrolase</fullName>
    </submittedName>
</protein>
<evidence type="ECO:0000256" key="2">
    <source>
        <dbReference type="ARBA" id="ARBA00023052"/>
    </source>
</evidence>
<organism evidence="7">
    <name type="scientific">Ralstonia solanacearum</name>
    <name type="common">Pseudomonas solanacearum</name>
    <dbReference type="NCBI Taxonomy" id="305"/>
    <lineage>
        <taxon>Bacteria</taxon>
        <taxon>Pseudomonadati</taxon>
        <taxon>Pseudomonadota</taxon>
        <taxon>Betaproteobacteria</taxon>
        <taxon>Burkholderiales</taxon>
        <taxon>Burkholderiaceae</taxon>
        <taxon>Ralstonia</taxon>
        <taxon>Ralstonia solanacearum species complex</taxon>
    </lineage>
</organism>
<dbReference type="GO" id="GO:0016823">
    <property type="term" value="F:hydrolase activity, acting on acid carbon-carbon bonds, in ketonic substances"/>
    <property type="evidence" value="ECO:0007669"/>
    <property type="project" value="InterPro"/>
</dbReference>
<dbReference type="Gene3D" id="3.40.50.1220">
    <property type="entry name" value="TPP-binding domain"/>
    <property type="match status" value="1"/>
</dbReference>
<sequence length="627" mass="67641">MKTTVRLTVSQALVRYLAALRAEVMQPDGHTEILPYCGGVFAIFGHGNVAGLGEALQAEQDRLPTLRAHNEQGMANAAVAFAKANFRQRMMAATSSIGPGATNMLTSAALAHVARLPLLLLPGDIFVSRQPDPVLQQVESFEQGDLSANDCFRPVTRYFDRITSPEQLLVALPRAIQVMTAPDQCGPVCLALPQDVQTFAHDWPESFFEPPLIRLRRQPADPVELADAVALLKSARKPLIVAGGGVLYSQAWDALRAFAETHGVPVAESQAGKGSLAWDHPLNLGAIGVTGSPAANRAAEQCDVVFAVGTRLQDFTTGSHALYGHAALLSLNVQPFDAGKKRGRQLVADARAGLAQVSAELAGWRTDPAWTAGCRDQAATWVARVTELTCRVPTDTLPYDAEVIGAVRESAADAGLDSARHDIVVCAAGTLPAELHKLWRSGLPGNYHMDYAYSCMGYEVAGGLGAKLARPEREVIVIVGDGSYMMLNAELATSVMLGKKIIVVILDNRGYGCIERLQLKCGGASFNNMLDDCVPEGGERASIDFAMHARSMGAEAVHVRDIPELRREMRRARAATKSQVLVIDTTHHRTTDDGGAWWDVAVPEISTRPEVGRARRTYLEAKTRQRH</sequence>
<evidence type="ECO:0000259" key="4">
    <source>
        <dbReference type="Pfam" id="PF00205"/>
    </source>
</evidence>
<dbReference type="InterPro" id="IPR011766">
    <property type="entry name" value="TPP_enzyme_TPP-bd"/>
</dbReference>
<dbReference type="Pfam" id="PF00205">
    <property type="entry name" value="TPP_enzyme_M"/>
    <property type="match status" value="1"/>
</dbReference>
<name>A0A0S4TS09_RALSL</name>
<dbReference type="SUPFAM" id="SSF52467">
    <property type="entry name" value="DHS-like NAD/FAD-binding domain"/>
    <property type="match status" value="1"/>
</dbReference>
<gene>
    <name evidence="7" type="primary">iolD</name>
    <name evidence="7" type="ORF">RUN39_v1_370055</name>
</gene>
<evidence type="ECO:0000259" key="6">
    <source>
        <dbReference type="Pfam" id="PF02776"/>
    </source>
</evidence>
<dbReference type="InterPro" id="IPR029035">
    <property type="entry name" value="DHS-like_NAD/FAD-binding_dom"/>
</dbReference>
<dbReference type="InterPro" id="IPR029061">
    <property type="entry name" value="THDP-binding"/>
</dbReference>
<dbReference type="GO" id="GO:0000287">
    <property type="term" value="F:magnesium ion binding"/>
    <property type="evidence" value="ECO:0007669"/>
    <property type="project" value="InterPro"/>
</dbReference>